<dbReference type="PANTHER" id="PTHR43214">
    <property type="entry name" value="TWO-COMPONENT RESPONSE REGULATOR"/>
    <property type="match status" value="1"/>
</dbReference>
<dbReference type="SUPFAM" id="SSF46894">
    <property type="entry name" value="C-terminal effector domain of the bipartite response regulators"/>
    <property type="match status" value="1"/>
</dbReference>
<dbReference type="SMART" id="SM00448">
    <property type="entry name" value="REC"/>
    <property type="match status" value="1"/>
</dbReference>
<evidence type="ECO:0000256" key="5">
    <source>
        <dbReference type="PROSITE-ProRule" id="PRU00169"/>
    </source>
</evidence>
<dbReference type="RefSeq" id="WP_137245934.1">
    <property type="nucleotide sequence ID" value="NZ_SZQA01000003.1"/>
</dbReference>
<keyword evidence="1 5" id="KW-0597">Phosphoprotein</keyword>
<dbReference type="EMBL" id="SZQA01000003">
    <property type="protein sequence ID" value="TKK90464.1"/>
    <property type="molecule type" value="Genomic_DNA"/>
</dbReference>
<evidence type="ECO:0000256" key="2">
    <source>
        <dbReference type="ARBA" id="ARBA00023015"/>
    </source>
</evidence>
<dbReference type="Gene3D" id="3.40.50.2300">
    <property type="match status" value="1"/>
</dbReference>
<dbReference type="PROSITE" id="PS50110">
    <property type="entry name" value="RESPONSE_REGULATORY"/>
    <property type="match status" value="1"/>
</dbReference>
<organism evidence="8 9">
    <name type="scientific">Herbidospora galbida</name>
    <dbReference type="NCBI Taxonomy" id="2575442"/>
    <lineage>
        <taxon>Bacteria</taxon>
        <taxon>Bacillati</taxon>
        <taxon>Actinomycetota</taxon>
        <taxon>Actinomycetes</taxon>
        <taxon>Streptosporangiales</taxon>
        <taxon>Streptosporangiaceae</taxon>
        <taxon>Herbidospora</taxon>
    </lineage>
</organism>
<feature type="domain" description="HTH luxR-type" evidence="6">
    <location>
        <begin position="144"/>
        <end position="209"/>
    </location>
</feature>
<dbReference type="InterPro" id="IPR001789">
    <property type="entry name" value="Sig_transdc_resp-reg_receiver"/>
</dbReference>
<dbReference type="InterPro" id="IPR000792">
    <property type="entry name" value="Tscrpt_reg_LuxR_C"/>
</dbReference>
<feature type="domain" description="Response regulatory" evidence="7">
    <location>
        <begin position="4"/>
        <end position="120"/>
    </location>
</feature>
<dbReference type="SUPFAM" id="SSF52172">
    <property type="entry name" value="CheY-like"/>
    <property type="match status" value="1"/>
</dbReference>
<evidence type="ECO:0000259" key="7">
    <source>
        <dbReference type="PROSITE" id="PS50110"/>
    </source>
</evidence>
<evidence type="ECO:0000313" key="9">
    <source>
        <dbReference type="Proteomes" id="UP000308705"/>
    </source>
</evidence>
<dbReference type="AlphaFoldDB" id="A0A4U3MP30"/>
<gene>
    <name evidence="8" type="ORF">FDA94_05560</name>
</gene>
<dbReference type="GO" id="GO:0003677">
    <property type="term" value="F:DNA binding"/>
    <property type="evidence" value="ECO:0007669"/>
    <property type="project" value="UniProtKB-KW"/>
</dbReference>
<evidence type="ECO:0000313" key="8">
    <source>
        <dbReference type="EMBL" id="TKK90464.1"/>
    </source>
</evidence>
<keyword evidence="2" id="KW-0805">Transcription regulation</keyword>
<evidence type="ECO:0000256" key="4">
    <source>
        <dbReference type="ARBA" id="ARBA00023163"/>
    </source>
</evidence>
<dbReference type="PROSITE" id="PS50043">
    <property type="entry name" value="HTH_LUXR_2"/>
    <property type="match status" value="1"/>
</dbReference>
<dbReference type="InterPro" id="IPR039420">
    <property type="entry name" value="WalR-like"/>
</dbReference>
<reference evidence="8 9" key="1">
    <citation type="submission" date="2019-04" db="EMBL/GenBank/DDBJ databases">
        <title>Herbidospora sp. NEAU-GS14.nov., a novel actinomycete isolated from soil.</title>
        <authorList>
            <person name="Han L."/>
        </authorList>
    </citation>
    <scope>NUCLEOTIDE SEQUENCE [LARGE SCALE GENOMIC DNA]</scope>
    <source>
        <strain evidence="8 9">NEAU-GS14</strain>
    </source>
</reference>
<dbReference type="PRINTS" id="PR00038">
    <property type="entry name" value="HTHLUXR"/>
</dbReference>
<keyword evidence="4" id="KW-0804">Transcription</keyword>
<dbReference type="PANTHER" id="PTHR43214:SF24">
    <property type="entry name" value="TRANSCRIPTIONAL REGULATORY PROTEIN NARL-RELATED"/>
    <property type="match status" value="1"/>
</dbReference>
<accession>A0A4U3MP30</accession>
<proteinExistence type="predicted"/>
<dbReference type="GO" id="GO:0006355">
    <property type="term" value="P:regulation of DNA-templated transcription"/>
    <property type="evidence" value="ECO:0007669"/>
    <property type="project" value="InterPro"/>
</dbReference>
<feature type="modified residue" description="4-aspartylphosphate" evidence="5">
    <location>
        <position position="55"/>
    </location>
</feature>
<dbReference type="PROSITE" id="PS00622">
    <property type="entry name" value="HTH_LUXR_1"/>
    <property type="match status" value="1"/>
</dbReference>
<keyword evidence="9" id="KW-1185">Reference proteome</keyword>
<sequence>MTIRVVIADDQPLLRHSLAAVIDAQADMAMAGEAGTGDEAIAVCAETRPDVVLMDIRMPGMDGIEATRRILAGDTNARVIVLTMFELDEYVRSALLAGASGFLLKDAHPDRLLDAVRRVHQGESLLAPSVLERLIESYVSRPAPAKSVKTLTERETEVLTLVGHGLSNDEIAARLTISIKTVKTHIGHLLSKLHARDRAHLVIAAYESDLVG</sequence>
<dbReference type="InterPro" id="IPR058245">
    <property type="entry name" value="NreC/VraR/RcsB-like_REC"/>
</dbReference>
<dbReference type="Proteomes" id="UP000308705">
    <property type="component" value="Unassembled WGS sequence"/>
</dbReference>
<dbReference type="InterPro" id="IPR011006">
    <property type="entry name" value="CheY-like_superfamily"/>
</dbReference>
<dbReference type="Pfam" id="PF00072">
    <property type="entry name" value="Response_reg"/>
    <property type="match status" value="1"/>
</dbReference>
<comment type="caution">
    <text evidence="8">The sequence shown here is derived from an EMBL/GenBank/DDBJ whole genome shotgun (WGS) entry which is preliminary data.</text>
</comment>
<name>A0A4U3MP30_9ACTN</name>
<dbReference type="InterPro" id="IPR016032">
    <property type="entry name" value="Sig_transdc_resp-reg_C-effctor"/>
</dbReference>
<dbReference type="Pfam" id="PF00196">
    <property type="entry name" value="GerE"/>
    <property type="match status" value="1"/>
</dbReference>
<dbReference type="CDD" id="cd17535">
    <property type="entry name" value="REC_NarL-like"/>
    <property type="match status" value="1"/>
</dbReference>
<dbReference type="OrthoDB" id="9808843at2"/>
<evidence type="ECO:0000256" key="3">
    <source>
        <dbReference type="ARBA" id="ARBA00023125"/>
    </source>
</evidence>
<evidence type="ECO:0000256" key="1">
    <source>
        <dbReference type="ARBA" id="ARBA00022553"/>
    </source>
</evidence>
<dbReference type="GO" id="GO:0000160">
    <property type="term" value="P:phosphorelay signal transduction system"/>
    <property type="evidence" value="ECO:0007669"/>
    <property type="project" value="InterPro"/>
</dbReference>
<keyword evidence="3" id="KW-0238">DNA-binding</keyword>
<protein>
    <submittedName>
        <fullName evidence="8">Response regulator transcription factor</fullName>
    </submittedName>
</protein>
<dbReference type="CDD" id="cd06170">
    <property type="entry name" value="LuxR_C_like"/>
    <property type="match status" value="1"/>
</dbReference>
<evidence type="ECO:0000259" key="6">
    <source>
        <dbReference type="PROSITE" id="PS50043"/>
    </source>
</evidence>
<dbReference type="SMART" id="SM00421">
    <property type="entry name" value="HTH_LUXR"/>
    <property type="match status" value="1"/>
</dbReference>